<name>A0ABY4R0E4_9ACTN</name>
<reference evidence="1" key="2">
    <citation type="submission" date="2022-05" db="EMBL/GenBank/DDBJ databases">
        <authorList>
            <person name="Kim J.-S."/>
            <person name="Lee K."/>
            <person name="Suh M."/>
            <person name="Eom M."/>
            <person name="Kim J.-S."/>
            <person name="Kim D.-S."/>
            <person name="Ko S.-H."/>
            <person name="Shin Y."/>
            <person name="Lee J.-S."/>
        </authorList>
    </citation>
    <scope>NUCLEOTIDE SEQUENCE</scope>
    <source>
        <strain evidence="1">N237</strain>
    </source>
</reference>
<proteinExistence type="predicted"/>
<reference evidence="1" key="1">
    <citation type="journal article" date="2018" name="Int. J. Syst. Evol. Microbiol.">
        <title>Jatrophihabitans telluris sp. nov., isolated from sediment soil of lava forest wetlands and the emended description of the genus Jatrophihabitans.</title>
        <authorList>
            <person name="Lee K.C."/>
            <person name="Suh M.K."/>
            <person name="Eom M.K."/>
            <person name="Kim K.K."/>
            <person name="Kim J.S."/>
            <person name="Kim D.S."/>
            <person name="Ko S.H."/>
            <person name="Shin Y.K."/>
            <person name="Lee J.S."/>
        </authorList>
    </citation>
    <scope>NUCLEOTIDE SEQUENCE</scope>
    <source>
        <strain evidence="1">N237</strain>
    </source>
</reference>
<sequence>MTDGPPSIGSPFRRPRRYEVTASMGASRIVTLRHLDSLLDGRRVPADFWACVNSADLANVDGDAAAVFDWPSGHRSSPA</sequence>
<keyword evidence="2" id="KW-1185">Reference proteome</keyword>
<dbReference type="RefSeq" id="WP_249773154.1">
    <property type="nucleotide sequence ID" value="NZ_CP097332.1"/>
</dbReference>
<accession>A0ABY4R0E4</accession>
<protein>
    <submittedName>
        <fullName evidence="1">Uncharacterized protein</fullName>
    </submittedName>
</protein>
<dbReference type="Proteomes" id="UP001056336">
    <property type="component" value="Chromosome"/>
</dbReference>
<evidence type="ECO:0000313" key="2">
    <source>
        <dbReference type="Proteomes" id="UP001056336"/>
    </source>
</evidence>
<dbReference type="EMBL" id="CP097332">
    <property type="protein sequence ID" value="UQX89258.1"/>
    <property type="molecule type" value="Genomic_DNA"/>
</dbReference>
<evidence type="ECO:0000313" key="1">
    <source>
        <dbReference type="EMBL" id="UQX89258.1"/>
    </source>
</evidence>
<gene>
    <name evidence="1" type="ORF">M6D93_04455</name>
</gene>
<organism evidence="1 2">
    <name type="scientific">Jatrophihabitans telluris</name>
    <dbReference type="NCBI Taxonomy" id="2038343"/>
    <lineage>
        <taxon>Bacteria</taxon>
        <taxon>Bacillati</taxon>
        <taxon>Actinomycetota</taxon>
        <taxon>Actinomycetes</taxon>
        <taxon>Jatrophihabitantales</taxon>
        <taxon>Jatrophihabitantaceae</taxon>
        <taxon>Jatrophihabitans</taxon>
    </lineage>
</organism>